<feature type="compositionally biased region" description="Gly residues" evidence="1">
    <location>
        <begin position="1"/>
        <end position="10"/>
    </location>
</feature>
<evidence type="ECO:0000313" key="2">
    <source>
        <dbReference type="EMBL" id="CDJ33158.1"/>
    </source>
</evidence>
<feature type="region of interest" description="Disordered" evidence="1">
    <location>
        <begin position="1"/>
        <end position="78"/>
    </location>
</feature>
<keyword evidence="3" id="KW-1185">Reference proteome</keyword>
<feature type="compositionally biased region" description="Basic and acidic residues" evidence="1">
    <location>
        <begin position="153"/>
        <end position="162"/>
    </location>
</feature>
<dbReference type="RefSeq" id="XP_013355722.1">
    <property type="nucleotide sequence ID" value="XM_013500268.1"/>
</dbReference>
<dbReference type="Proteomes" id="UP000030744">
    <property type="component" value="Unassembled WGS sequence"/>
</dbReference>
<protein>
    <submittedName>
        <fullName evidence="2">Uncharacterized protein</fullName>
    </submittedName>
</protein>
<feature type="compositionally biased region" description="Basic and acidic residues" evidence="1">
    <location>
        <begin position="68"/>
        <end position="78"/>
    </location>
</feature>
<reference evidence="2" key="2">
    <citation type="submission" date="2013-10" db="EMBL/GenBank/DDBJ databases">
        <authorList>
            <person name="Aslett M."/>
        </authorList>
    </citation>
    <scope>NUCLEOTIDE SEQUENCE [LARGE SCALE GENOMIC DNA]</scope>
    <source>
        <strain evidence="2">Houghton</strain>
    </source>
</reference>
<dbReference type="OrthoDB" id="348731at2759"/>
<evidence type="ECO:0000256" key="1">
    <source>
        <dbReference type="SAM" id="MobiDB-lite"/>
    </source>
</evidence>
<dbReference type="AlphaFoldDB" id="U6KCD8"/>
<organism evidence="2 3">
    <name type="scientific">Eimeria mitis</name>
    <dbReference type="NCBI Taxonomy" id="44415"/>
    <lineage>
        <taxon>Eukaryota</taxon>
        <taxon>Sar</taxon>
        <taxon>Alveolata</taxon>
        <taxon>Apicomplexa</taxon>
        <taxon>Conoidasida</taxon>
        <taxon>Coccidia</taxon>
        <taxon>Eucoccidiorida</taxon>
        <taxon>Eimeriorina</taxon>
        <taxon>Eimeriidae</taxon>
        <taxon>Eimeria</taxon>
    </lineage>
</organism>
<feature type="compositionally biased region" description="Acidic residues" evidence="1">
    <location>
        <begin position="33"/>
        <end position="48"/>
    </location>
</feature>
<feature type="region of interest" description="Disordered" evidence="1">
    <location>
        <begin position="144"/>
        <end position="208"/>
    </location>
</feature>
<gene>
    <name evidence="2" type="ORF">EMH_0014950</name>
</gene>
<feature type="compositionally biased region" description="Polar residues" evidence="1">
    <location>
        <begin position="52"/>
        <end position="62"/>
    </location>
</feature>
<dbReference type="VEuPathDB" id="ToxoDB:EMH_0014950"/>
<proteinExistence type="predicted"/>
<name>U6KCD8_9EIME</name>
<evidence type="ECO:0000313" key="3">
    <source>
        <dbReference type="Proteomes" id="UP000030744"/>
    </source>
</evidence>
<sequence>MCIKGRGGYPHAGRRLAEDSDSDSVFAATCEAWLDDDSESEPSEEEPDTSPGTASSSISLESPQGKVESPEQAKHRELGTALKYLSRVEFPDEGASQDVVVEQEYTGANEQAWMRVVRTVDPTTDPWSNVLPAGVFLPSQLWETEEAEPGPSAKDETSKSDVPETSPQPSTSGAGVSSQSDAPEKRERPVPQSIRRPTASQTSTAAPLLLSRVNNDTHPFFRLPSADTSGYRVHFNPDTSALSREGARIVHPLLIEVRRKLIKQALTKEDLVELAGLAEKLMANLLFFHEYELPSAPSRLVEALGKRFLALDALVSVLEVLGVERQGPSSNLTVSIKRRLFCSRNTDRYYRRPWFNPWRQDDREFLISQEQQQQKKE</sequence>
<dbReference type="EMBL" id="HG684920">
    <property type="protein sequence ID" value="CDJ33158.1"/>
    <property type="molecule type" value="Genomic_DNA"/>
</dbReference>
<dbReference type="GeneID" id="25376449"/>
<reference evidence="2" key="1">
    <citation type="submission" date="2013-10" db="EMBL/GenBank/DDBJ databases">
        <title>Genomic analysis of the causative agents of coccidiosis in chickens.</title>
        <authorList>
            <person name="Reid A.J."/>
            <person name="Blake D."/>
            <person name="Billington K."/>
            <person name="Browne H."/>
            <person name="Dunn M."/>
            <person name="Hung S."/>
            <person name="Kawahara F."/>
            <person name="Miranda-Saavedra D."/>
            <person name="Mourier T."/>
            <person name="Nagra H."/>
            <person name="Otto T.D."/>
            <person name="Rawlings N."/>
            <person name="Sanchez A."/>
            <person name="Sanders M."/>
            <person name="Subramaniam C."/>
            <person name="Tay Y."/>
            <person name="Dear P."/>
            <person name="Doerig C."/>
            <person name="Gruber A."/>
            <person name="Parkinson J."/>
            <person name="Shirley M."/>
            <person name="Wan K.L."/>
            <person name="Berriman M."/>
            <person name="Tomley F."/>
            <person name="Pain A."/>
        </authorList>
    </citation>
    <scope>NUCLEOTIDE SEQUENCE [LARGE SCALE GENOMIC DNA]</scope>
    <source>
        <strain evidence="2">Houghton</strain>
    </source>
</reference>
<accession>U6KCD8</accession>
<feature type="compositionally biased region" description="Polar residues" evidence="1">
    <location>
        <begin position="163"/>
        <end position="181"/>
    </location>
</feature>